<evidence type="ECO:0000256" key="9">
    <source>
        <dbReference type="ARBA" id="ARBA00023136"/>
    </source>
</evidence>
<evidence type="ECO:0000259" key="11">
    <source>
        <dbReference type="PROSITE" id="PS52015"/>
    </source>
</evidence>
<evidence type="ECO:0000256" key="2">
    <source>
        <dbReference type="ARBA" id="ARBA00006555"/>
    </source>
</evidence>
<evidence type="ECO:0000256" key="5">
    <source>
        <dbReference type="ARBA" id="ARBA00022519"/>
    </source>
</evidence>
<dbReference type="KEGG" id="sand:H3309_09695"/>
<keyword evidence="13" id="KW-1185">Reference proteome</keyword>
<dbReference type="InterPro" id="IPR051045">
    <property type="entry name" value="TonB-dependent_transducer"/>
</dbReference>
<keyword evidence="9 10" id="KW-0472">Membrane</keyword>
<sequence length="212" mass="22672">MAYQTEKGRRLYAVAGVVALHGVLGYALISGLAVEVVKQFLPPVEARNIDEPVVKTPDVPPPPETKMEKVRVPVEAPVFTIVDETPRIPAMPDKGEIVLKGDGGTGMAPLPQPVPVLRGPAATASVGISEDDYPEASRRLGETGAMTVRLAIGVDGRVTACTVTRSTGHERLDARACQVAQRRWHFTPATADGVPVAGTVVRDISWRLAERR</sequence>
<evidence type="ECO:0000256" key="3">
    <source>
        <dbReference type="ARBA" id="ARBA00022448"/>
    </source>
</evidence>
<dbReference type="PROSITE" id="PS52015">
    <property type="entry name" value="TONB_CTD"/>
    <property type="match status" value="1"/>
</dbReference>
<organism evidence="12 13">
    <name type="scientific">Sandaracinobacteroides saxicola</name>
    <dbReference type="NCBI Taxonomy" id="2759707"/>
    <lineage>
        <taxon>Bacteria</taxon>
        <taxon>Pseudomonadati</taxon>
        <taxon>Pseudomonadota</taxon>
        <taxon>Alphaproteobacteria</taxon>
        <taxon>Sphingomonadales</taxon>
        <taxon>Sphingosinicellaceae</taxon>
        <taxon>Sandaracinobacteroides</taxon>
    </lineage>
</organism>
<dbReference type="PANTHER" id="PTHR33446:SF2">
    <property type="entry name" value="PROTEIN TONB"/>
    <property type="match status" value="1"/>
</dbReference>
<name>A0A7G5IE98_9SPHN</name>
<feature type="transmembrane region" description="Helical" evidence="10">
    <location>
        <begin position="12"/>
        <end position="34"/>
    </location>
</feature>
<dbReference type="GO" id="GO:0098797">
    <property type="term" value="C:plasma membrane protein complex"/>
    <property type="evidence" value="ECO:0007669"/>
    <property type="project" value="TreeGrafter"/>
</dbReference>
<dbReference type="SUPFAM" id="SSF74653">
    <property type="entry name" value="TolA/TonB C-terminal domain"/>
    <property type="match status" value="1"/>
</dbReference>
<keyword evidence="8 10" id="KW-1133">Transmembrane helix</keyword>
<keyword evidence="6 10" id="KW-0812">Transmembrane</keyword>
<evidence type="ECO:0000256" key="7">
    <source>
        <dbReference type="ARBA" id="ARBA00022927"/>
    </source>
</evidence>
<dbReference type="Gene3D" id="3.30.1150.10">
    <property type="match status" value="1"/>
</dbReference>
<dbReference type="InterPro" id="IPR006260">
    <property type="entry name" value="TonB/TolA_C"/>
</dbReference>
<dbReference type="NCBIfam" id="TIGR01352">
    <property type="entry name" value="tonB_Cterm"/>
    <property type="match status" value="1"/>
</dbReference>
<dbReference type="EMBL" id="CP059851">
    <property type="protein sequence ID" value="QMW21690.1"/>
    <property type="molecule type" value="Genomic_DNA"/>
</dbReference>
<evidence type="ECO:0000256" key="8">
    <source>
        <dbReference type="ARBA" id="ARBA00022989"/>
    </source>
</evidence>
<gene>
    <name evidence="12" type="ORF">H3309_09695</name>
</gene>
<dbReference type="PANTHER" id="PTHR33446">
    <property type="entry name" value="PROTEIN TONB-RELATED"/>
    <property type="match status" value="1"/>
</dbReference>
<dbReference type="Proteomes" id="UP000515292">
    <property type="component" value="Chromosome"/>
</dbReference>
<dbReference type="GO" id="GO:0055085">
    <property type="term" value="P:transmembrane transport"/>
    <property type="evidence" value="ECO:0007669"/>
    <property type="project" value="InterPro"/>
</dbReference>
<evidence type="ECO:0000256" key="10">
    <source>
        <dbReference type="SAM" id="Phobius"/>
    </source>
</evidence>
<feature type="domain" description="TonB C-terminal" evidence="11">
    <location>
        <begin position="118"/>
        <end position="212"/>
    </location>
</feature>
<evidence type="ECO:0000313" key="13">
    <source>
        <dbReference type="Proteomes" id="UP000515292"/>
    </source>
</evidence>
<dbReference type="RefSeq" id="WP_182294536.1">
    <property type="nucleotide sequence ID" value="NZ_CP059851.1"/>
</dbReference>
<comment type="subcellular location">
    <subcellularLocation>
        <location evidence="1">Cell inner membrane</location>
        <topology evidence="1">Single-pass membrane protein</topology>
        <orientation evidence="1">Periplasmic side</orientation>
    </subcellularLocation>
</comment>
<keyword evidence="4" id="KW-1003">Cell membrane</keyword>
<keyword evidence="3" id="KW-0813">Transport</keyword>
<reference evidence="12 13" key="1">
    <citation type="submission" date="2020-07" db="EMBL/GenBank/DDBJ databases">
        <title>Complete genome sequence for Sandaracinobacter sp. M6.</title>
        <authorList>
            <person name="Tang Y."/>
            <person name="Liu Q."/>
            <person name="Guo Z."/>
            <person name="Lei P."/>
            <person name="Huang B."/>
        </authorList>
    </citation>
    <scope>NUCLEOTIDE SEQUENCE [LARGE SCALE GENOMIC DNA]</scope>
    <source>
        <strain evidence="12 13">M6</strain>
    </source>
</reference>
<keyword evidence="7" id="KW-0653">Protein transport</keyword>
<dbReference type="AlphaFoldDB" id="A0A7G5IE98"/>
<evidence type="ECO:0000256" key="1">
    <source>
        <dbReference type="ARBA" id="ARBA00004383"/>
    </source>
</evidence>
<dbReference type="Pfam" id="PF03544">
    <property type="entry name" value="TonB_C"/>
    <property type="match status" value="1"/>
</dbReference>
<evidence type="ECO:0000313" key="12">
    <source>
        <dbReference type="EMBL" id="QMW21690.1"/>
    </source>
</evidence>
<proteinExistence type="inferred from homology"/>
<evidence type="ECO:0000256" key="6">
    <source>
        <dbReference type="ARBA" id="ARBA00022692"/>
    </source>
</evidence>
<comment type="similarity">
    <text evidence="2">Belongs to the TonB family.</text>
</comment>
<accession>A0A7G5IE98</accession>
<keyword evidence="5" id="KW-0997">Cell inner membrane</keyword>
<evidence type="ECO:0000256" key="4">
    <source>
        <dbReference type="ARBA" id="ARBA00022475"/>
    </source>
</evidence>
<dbReference type="InterPro" id="IPR037682">
    <property type="entry name" value="TonB_C"/>
</dbReference>
<dbReference type="GO" id="GO:0015031">
    <property type="term" value="P:protein transport"/>
    <property type="evidence" value="ECO:0007669"/>
    <property type="project" value="UniProtKB-KW"/>
</dbReference>
<dbReference type="GO" id="GO:0031992">
    <property type="term" value="F:energy transducer activity"/>
    <property type="evidence" value="ECO:0007669"/>
    <property type="project" value="TreeGrafter"/>
</dbReference>
<protein>
    <submittedName>
        <fullName evidence="12">TonB family protein</fullName>
    </submittedName>
</protein>